<sequence length="71" mass="7781">MLLRELDLLLGDAHVVRDLGVANDSVIRTSNNTVIATIPVGSFPAEIVIARLVSEVQKPKIRRRNESSTSK</sequence>
<comment type="caution">
    <text evidence="1">The sequence shown here is derived from an EMBL/GenBank/DDBJ whole genome shotgun (WGS) entry which is preliminary data.</text>
</comment>
<organism evidence="1 2">
    <name type="scientific">Planotetraspora thailandica</name>
    <dbReference type="NCBI Taxonomy" id="487172"/>
    <lineage>
        <taxon>Bacteria</taxon>
        <taxon>Bacillati</taxon>
        <taxon>Actinomycetota</taxon>
        <taxon>Actinomycetes</taxon>
        <taxon>Streptosporangiales</taxon>
        <taxon>Streptosporangiaceae</taxon>
        <taxon>Planotetraspora</taxon>
    </lineage>
</organism>
<dbReference type="EMBL" id="BOOR01000081">
    <property type="protein sequence ID" value="GII59261.1"/>
    <property type="molecule type" value="Genomic_DNA"/>
</dbReference>
<keyword evidence="2" id="KW-1185">Reference proteome</keyword>
<gene>
    <name evidence="1" type="ORF">Pth03_76500</name>
</gene>
<dbReference type="RefSeq" id="WP_203949322.1">
    <property type="nucleotide sequence ID" value="NZ_BOOR01000081.1"/>
</dbReference>
<dbReference type="Proteomes" id="UP000605992">
    <property type="component" value="Unassembled WGS sequence"/>
</dbReference>
<name>A0A8J3Y1Y0_9ACTN</name>
<evidence type="ECO:0000313" key="1">
    <source>
        <dbReference type="EMBL" id="GII59261.1"/>
    </source>
</evidence>
<accession>A0A8J3Y1Y0</accession>
<dbReference type="AlphaFoldDB" id="A0A8J3Y1Y0"/>
<reference evidence="1" key="1">
    <citation type="submission" date="2021-01" db="EMBL/GenBank/DDBJ databases">
        <title>Whole genome shotgun sequence of Planotetraspora thailandica NBRC 104271.</title>
        <authorList>
            <person name="Komaki H."/>
            <person name="Tamura T."/>
        </authorList>
    </citation>
    <scope>NUCLEOTIDE SEQUENCE</scope>
    <source>
        <strain evidence="1">NBRC 104271</strain>
    </source>
</reference>
<proteinExistence type="predicted"/>
<evidence type="ECO:0000313" key="2">
    <source>
        <dbReference type="Proteomes" id="UP000605992"/>
    </source>
</evidence>
<protein>
    <submittedName>
        <fullName evidence="1">Uncharacterized protein</fullName>
    </submittedName>
</protein>